<dbReference type="InterPro" id="IPR045861">
    <property type="entry name" value="CorA_cytoplasmic_dom"/>
</dbReference>
<sequence length="306" mass="34492">MRKTAMVRIHQLKNYIWIEAANPRQAELDRVIDKYQLPEKFKGYMLDRHEQPRATYDAMTGTGVVVIRALASGLDSAITVPIFLGFNDDIIITACHSEEQAKLINQQSQTGFSLISDHIFTILKGILGPYFQMLDEVSQRADNLASHRLTAITKRRLDSLTILKTRLVYLRSATAGNLVALEELQGVLRQRLGMTTDLARQVTQQLSDLVVEYRQCQTMFSVQGDVINETEAAYGNLLNNKLNQTMKFLTVWSLLLAIPPIVSGFYGMNVKLPFADQEAAWFGTIILTIGLMIGMLVIYIGKNKRH</sequence>
<evidence type="ECO:0000256" key="1">
    <source>
        <dbReference type="ARBA" id="ARBA00004141"/>
    </source>
</evidence>
<dbReference type="Gene3D" id="1.20.58.340">
    <property type="entry name" value="Magnesium transport protein CorA, transmembrane region"/>
    <property type="match status" value="2"/>
</dbReference>
<dbReference type="Gene3D" id="3.30.460.20">
    <property type="entry name" value="CorA soluble domain-like"/>
    <property type="match status" value="1"/>
</dbReference>
<dbReference type="PATRIC" id="fig|1423743.5.peg.2409"/>
<proteinExistence type="inferred from homology"/>
<dbReference type="InterPro" id="IPR047199">
    <property type="entry name" value="CorA-like"/>
</dbReference>
<gene>
    <name evidence="7" type="ORF">FD41_GL002348</name>
</gene>
<dbReference type="InterPro" id="IPR002523">
    <property type="entry name" value="MgTranspt_CorA/ZnTranspt_ZntB"/>
</dbReference>
<dbReference type="PANTHER" id="PTHR47891">
    <property type="entry name" value="TRANSPORTER-RELATED"/>
    <property type="match status" value="1"/>
</dbReference>
<keyword evidence="3 6" id="KW-0812">Transmembrane</keyword>
<dbReference type="Pfam" id="PF01544">
    <property type="entry name" value="CorA"/>
    <property type="match status" value="1"/>
</dbReference>
<feature type="transmembrane region" description="Helical" evidence="6">
    <location>
        <begin position="279"/>
        <end position="300"/>
    </location>
</feature>
<name>A0A0R1VWV9_9LACO</name>
<dbReference type="Proteomes" id="UP000051966">
    <property type="component" value="Unassembled WGS sequence"/>
</dbReference>
<accession>A0A0R1VWV9</accession>
<evidence type="ECO:0000256" key="4">
    <source>
        <dbReference type="ARBA" id="ARBA00022989"/>
    </source>
</evidence>
<keyword evidence="8" id="KW-1185">Reference proteome</keyword>
<evidence type="ECO:0000256" key="2">
    <source>
        <dbReference type="ARBA" id="ARBA00009765"/>
    </source>
</evidence>
<dbReference type="EMBL" id="AZFY01000034">
    <property type="protein sequence ID" value="KRM10161.1"/>
    <property type="molecule type" value="Genomic_DNA"/>
</dbReference>
<dbReference type="AlphaFoldDB" id="A0A0R1VWV9"/>
<dbReference type="CDD" id="cd12827">
    <property type="entry name" value="EcCorA_ZntB-like_u2"/>
    <property type="match status" value="1"/>
</dbReference>
<evidence type="ECO:0000256" key="6">
    <source>
        <dbReference type="SAM" id="Phobius"/>
    </source>
</evidence>
<comment type="similarity">
    <text evidence="2">Belongs to the CorA metal ion transporter (MIT) (TC 1.A.35) family.</text>
</comment>
<evidence type="ECO:0000256" key="5">
    <source>
        <dbReference type="ARBA" id="ARBA00023136"/>
    </source>
</evidence>
<evidence type="ECO:0000256" key="3">
    <source>
        <dbReference type="ARBA" id="ARBA00022692"/>
    </source>
</evidence>
<dbReference type="GO" id="GO:0016020">
    <property type="term" value="C:membrane"/>
    <property type="evidence" value="ECO:0007669"/>
    <property type="project" value="UniProtKB-SubCell"/>
</dbReference>
<dbReference type="PANTHER" id="PTHR47891:SF1">
    <property type="entry name" value="CORA-MAGNESIUM AND COBALT TRANSPORTER"/>
    <property type="match status" value="1"/>
</dbReference>
<evidence type="ECO:0000313" key="8">
    <source>
        <dbReference type="Proteomes" id="UP000051966"/>
    </source>
</evidence>
<keyword evidence="5 6" id="KW-0472">Membrane</keyword>
<protein>
    <submittedName>
        <fullName evidence="7">MIT family metal ion transporter CorA</fullName>
    </submittedName>
</protein>
<keyword evidence="4 6" id="KW-1133">Transmembrane helix</keyword>
<dbReference type="SUPFAM" id="SSF144083">
    <property type="entry name" value="Magnesium transport protein CorA, transmembrane region"/>
    <property type="match status" value="1"/>
</dbReference>
<comment type="caution">
    <text evidence="7">The sequence shown here is derived from an EMBL/GenBank/DDBJ whole genome shotgun (WGS) entry which is preliminary data.</text>
</comment>
<comment type="subcellular location">
    <subcellularLocation>
        <location evidence="1">Membrane</location>
        <topology evidence="1">Multi-pass membrane protein</topology>
    </subcellularLocation>
</comment>
<organism evidence="7 8">
    <name type="scientific">Lentilactobacillus farraginis DSM 18382 = JCM 14108</name>
    <dbReference type="NCBI Taxonomy" id="1423743"/>
    <lineage>
        <taxon>Bacteria</taxon>
        <taxon>Bacillati</taxon>
        <taxon>Bacillota</taxon>
        <taxon>Bacilli</taxon>
        <taxon>Lactobacillales</taxon>
        <taxon>Lactobacillaceae</taxon>
        <taxon>Lentilactobacillus</taxon>
    </lineage>
</organism>
<dbReference type="InterPro" id="IPR045863">
    <property type="entry name" value="CorA_TM1_TM2"/>
</dbReference>
<feature type="transmembrane region" description="Helical" evidence="6">
    <location>
        <begin position="248"/>
        <end position="267"/>
    </location>
</feature>
<evidence type="ECO:0000313" key="7">
    <source>
        <dbReference type="EMBL" id="KRM10161.1"/>
    </source>
</evidence>
<dbReference type="SUPFAM" id="SSF143865">
    <property type="entry name" value="CorA soluble domain-like"/>
    <property type="match status" value="1"/>
</dbReference>
<dbReference type="GO" id="GO:0046873">
    <property type="term" value="F:metal ion transmembrane transporter activity"/>
    <property type="evidence" value="ECO:0007669"/>
    <property type="project" value="InterPro"/>
</dbReference>
<reference evidence="7 8" key="1">
    <citation type="journal article" date="2015" name="Genome Announc.">
        <title>Expanding the biotechnology potential of lactobacilli through comparative genomics of 213 strains and associated genera.</title>
        <authorList>
            <person name="Sun Z."/>
            <person name="Harris H.M."/>
            <person name="McCann A."/>
            <person name="Guo C."/>
            <person name="Argimon S."/>
            <person name="Zhang W."/>
            <person name="Yang X."/>
            <person name="Jeffery I.B."/>
            <person name="Cooney J.C."/>
            <person name="Kagawa T.F."/>
            <person name="Liu W."/>
            <person name="Song Y."/>
            <person name="Salvetti E."/>
            <person name="Wrobel A."/>
            <person name="Rasinkangas P."/>
            <person name="Parkhill J."/>
            <person name="Rea M.C."/>
            <person name="O'Sullivan O."/>
            <person name="Ritari J."/>
            <person name="Douillard F.P."/>
            <person name="Paul Ross R."/>
            <person name="Yang R."/>
            <person name="Briner A.E."/>
            <person name="Felis G.E."/>
            <person name="de Vos W.M."/>
            <person name="Barrangou R."/>
            <person name="Klaenhammer T.R."/>
            <person name="Caufield P.W."/>
            <person name="Cui Y."/>
            <person name="Zhang H."/>
            <person name="O'Toole P.W."/>
        </authorList>
    </citation>
    <scope>NUCLEOTIDE SEQUENCE [LARGE SCALE GENOMIC DNA]</scope>
    <source>
        <strain evidence="7 8">DSM 18382</strain>
    </source>
</reference>